<keyword evidence="1" id="KW-0472">Membrane</keyword>
<dbReference type="Proteomes" id="UP000477156">
    <property type="component" value="Unassembled WGS sequence"/>
</dbReference>
<dbReference type="AlphaFoldDB" id="A0A6L8XUG0"/>
<dbReference type="RefSeq" id="WP_161276235.1">
    <property type="nucleotide sequence ID" value="NZ_WWUZ01000006.1"/>
</dbReference>
<reference evidence="2 3" key="1">
    <citation type="journal article" date="2019" name="Nat. Med.">
        <title>A library of human gut bacterial isolates paired with longitudinal multiomics data enables mechanistic microbiome research.</title>
        <authorList>
            <person name="Poyet M."/>
            <person name="Groussin M."/>
            <person name="Gibbons S.M."/>
            <person name="Avila-Pacheco J."/>
            <person name="Jiang X."/>
            <person name="Kearney S.M."/>
            <person name="Perrotta A.R."/>
            <person name="Berdy B."/>
            <person name="Zhao S."/>
            <person name="Lieberman T.D."/>
            <person name="Swanson P.K."/>
            <person name="Smith M."/>
            <person name="Roesemann S."/>
            <person name="Alexander J.E."/>
            <person name="Rich S.A."/>
            <person name="Livny J."/>
            <person name="Vlamakis H."/>
            <person name="Clish C."/>
            <person name="Bullock K."/>
            <person name="Deik A."/>
            <person name="Scott J."/>
            <person name="Pierce K.A."/>
            <person name="Xavier R.J."/>
            <person name="Alm E.J."/>
        </authorList>
    </citation>
    <scope>NUCLEOTIDE SEQUENCE [LARGE SCALE GENOMIC DNA]</scope>
    <source>
        <strain evidence="2 3">BIOML-A12</strain>
    </source>
</reference>
<dbReference type="EMBL" id="WWVF01000019">
    <property type="protein sequence ID" value="MZS89517.1"/>
    <property type="molecule type" value="Genomic_DNA"/>
</dbReference>
<evidence type="ECO:0000256" key="1">
    <source>
        <dbReference type="SAM" id="Phobius"/>
    </source>
</evidence>
<evidence type="ECO:0000313" key="3">
    <source>
        <dbReference type="Proteomes" id="UP000477156"/>
    </source>
</evidence>
<evidence type="ECO:0000313" key="2">
    <source>
        <dbReference type="EMBL" id="MZS89517.1"/>
    </source>
</evidence>
<keyword evidence="1" id="KW-1133">Transmembrane helix</keyword>
<gene>
    <name evidence="2" type="ORF">GT712_10650</name>
</gene>
<accession>A0A6L8XUG0</accession>
<organism evidence="2 3">
    <name type="scientific">Blautia wexlerae</name>
    <dbReference type="NCBI Taxonomy" id="418240"/>
    <lineage>
        <taxon>Bacteria</taxon>
        <taxon>Bacillati</taxon>
        <taxon>Bacillota</taxon>
        <taxon>Clostridia</taxon>
        <taxon>Lachnospirales</taxon>
        <taxon>Lachnospiraceae</taxon>
        <taxon>Blautia</taxon>
    </lineage>
</organism>
<protein>
    <submittedName>
        <fullName evidence="2">Uncharacterized protein</fullName>
    </submittedName>
</protein>
<sequence>MKQYIIIALCILAGKYVDIPVWFNILFGISAYWAVDQLRRVQEEETCSETK</sequence>
<feature type="transmembrane region" description="Helical" evidence="1">
    <location>
        <begin position="6"/>
        <end position="35"/>
    </location>
</feature>
<name>A0A6L8XUG0_9FIRM</name>
<proteinExistence type="predicted"/>
<comment type="caution">
    <text evidence="2">The sequence shown here is derived from an EMBL/GenBank/DDBJ whole genome shotgun (WGS) entry which is preliminary data.</text>
</comment>
<keyword evidence="1" id="KW-0812">Transmembrane</keyword>